<keyword evidence="2" id="KW-0472">Membrane</keyword>
<evidence type="ECO:0000256" key="1">
    <source>
        <dbReference type="SAM" id="MobiDB-lite"/>
    </source>
</evidence>
<organism evidence="3 4">
    <name type="scientific">Carpinus fangiana</name>
    <dbReference type="NCBI Taxonomy" id="176857"/>
    <lineage>
        <taxon>Eukaryota</taxon>
        <taxon>Viridiplantae</taxon>
        <taxon>Streptophyta</taxon>
        <taxon>Embryophyta</taxon>
        <taxon>Tracheophyta</taxon>
        <taxon>Spermatophyta</taxon>
        <taxon>Magnoliopsida</taxon>
        <taxon>eudicotyledons</taxon>
        <taxon>Gunneridae</taxon>
        <taxon>Pentapetalae</taxon>
        <taxon>rosids</taxon>
        <taxon>fabids</taxon>
        <taxon>Fagales</taxon>
        <taxon>Betulaceae</taxon>
        <taxon>Carpinus</taxon>
    </lineage>
</organism>
<evidence type="ECO:0000313" key="4">
    <source>
        <dbReference type="Proteomes" id="UP000327013"/>
    </source>
</evidence>
<proteinExistence type="predicted"/>
<feature type="transmembrane region" description="Helical" evidence="2">
    <location>
        <begin position="35"/>
        <end position="54"/>
    </location>
</feature>
<name>A0A5N6QD16_9ROSI</name>
<gene>
    <name evidence="3" type="ORF">FH972_000858</name>
</gene>
<keyword evidence="2" id="KW-1133">Transmembrane helix</keyword>
<keyword evidence="4" id="KW-1185">Reference proteome</keyword>
<evidence type="ECO:0000256" key="2">
    <source>
        <dbReference type="SAM" id="Phobius"/>
    </source>
</evidence>
<dbReference type="Proteomes" id="UP000327013">
    <property type="component" value="Chromosome 1"/>
</dbReference>
<dbReference type="OrthoDB" id="4062651at2759"/>
<evidence type="ECO:0000313" key="3">
    <source>
        <dbReference type="EMBL" id="KAE7996110.1"/>
    </source>
</evidence>
<feature type="region of interest" description="Disordered" evidence="1">
    <location>
        <begin position="71"/>
        <end position="95"/>
    </location>
</feature>
<feature type="region of interest" description="Disordered" evidence="1">
    <location>
        <begin position="128"/>
        <end position="152"/>
    </location>
</feature>
<accession>A0A5N6QD16</accession>
<reference evidence="3 4" key="1">
    <citation type="submission" date="2019-06" db="EMBL/GenBank/DDBJ databases">
        <title>A chromosomal-level reference genome of Carpinus fangiana (Coryloideae, Betulaceae).</title>
        <authorList>
            <person name="Yang X."/>
            <person name="Wang Z."/>
            <person name="Zhang L."/>
            <person name="Hao G."/>
            <person name="Liu J."/>
            <person name="Yang Y."/>
        </authorList>
    </citation>
    <scope>NUCLEOTIDE SEQUENCE [LARGE SCALE GENOMIC DNA]</scope>
    <source>
        <strain evidence="3">Cfa_2016G</strain>
        <tissue evidence="3">Leaf</tissue>
    </source>
</reference>
<dbReference type="AlphaFoldDB" id="A0A5N6QD16"/>
<dbReference type="EMBL" id="CM017321">
    <property type="protein sequence ID" value="KAE7996110.1"/>
    <property type="molecule type" value="Genomic_DNA"/>
</dbReference>
<keyword evidence="2" id="KW-0812">Transmembrane</keyword>
<protein>
    <submittedName>
        <fullName evidence="3">Uncharacterized protein</fullName>
    </submittedName>
</protein>
<sequence>MGRKLLEVDATKRAAIPSKMNDHHKSKVLSTPKTAGLATTGGLVLCCIFLCTCFQRKRKATTAHTVLAKDPHTTDSISSADLNPAPEKIPASPYRLPIPPSPRFLLSPKLTRLGSLHLTLSQVSRANNSFSPSSRIGDCLQEPARRRPGGCH</sequence>